<name>A0ABS8YK02_9BACL</name>
<dbReference type="RefSeq" id="WP_233697270.1">
    <property type="nucleotide sequence ID" value="NZ_JAJNBZ010000011.1"/>
</dbReference>
<proteinExistence type="predicted"/>
<dbReference type="InterPro" id="IPR024445">
    <property type="entry name" value="Tnp_ISXO2-like"/>
</dbReference>
<feature type="domain" description="Transposase zinc-ribbon" evidence="1">
    <location>
        <begin position="19"/>
        <end position="65"/>
    </location>
</feature>
<sequence length="303" mass="34632">MEALQSVDTLEELQRQFHNESSCVSFLYNLKWPHGFVCPRCQHAHAYVIRTRRLPLYECRACRHQTSLIAGTVMEGSRTSLQKWLTAFWLVSRSDIGINAVRLSSIIEVTYKTAWLMLHKIRAAISRGDTVRPLAGMVHGFVAFYGHHPSRQLNPRECPLIVAESVMPDGQTGELKMKLVEPTHHSNKLLLRSDCEHFADLHVAKTATETSIIRHNFQVRRNSPLYQSFKRAWRWMNDTFHGIGAKYLQAYLDEFCFRFNTSLQHTSTWEQLLCLCVAVLSPSSAASCTRFEEPLVSGIQIAA</sequence>
<gene>
    <name evidence="3" type="ORF">LQV63_14750</name>
</gene>
<comment type="caution">
    <text evidence="3">The sequence shown here is derived from an EMBL/GenBank/DDBJ whole genome shotgun (WGS) entry which is preliminary data.</text>
</comment>
<dbReference type="Pfam" id="PF12762">
    <property type="entry name" value="DDE_Tnp_IS1595"/>
    <property type="match status" value="1"/>
</dbReference>
<dbReference type="Pfam" id="PF12760">
    <property type="entry name" value="Zn_ribbon_IS1595"/>
    <property type="match status" value="1"/>
</dbReference>
<organism evidence="3 4">
    <name type="scientific">Paenibacillus profundus</name>
    <dbReference type="NCBI Taxonomy" id="1173085"/>
    <lineage>
        <taxon>Bacteria</taxon>
        <taxon>Bacillati</taxon>
        <taxon>Bacillota</taxon>
        <taxon>Bacilli</taxon>
        <taxon>Bacillales</taxon>
        <taxon>Paenibacillaceae</taxon>
        <taxon>Paenibacillus</taxon>
    </lineage>
</organism>
<evidence type="ECO:0000259" key="2">
    <source>
        <dbReference type="Pfam" id="PF12762"/>
    </source>
</evidence>
<protein>
    <submittedName>
        <fullName evidence="3">Transposase</fullName>
    </submittedName>
</protein>
<evidence type="ECO:0000313" key="4">
    <source>
        <dbReference type="Proteomes" id="UP001199916"/>
    </source>
</evidence>
<dbReference type="EMBL" id="JAJNBZ010000011">
    <property type="protein sequence ID" value="MCE5170572.1"/>
    <property type="molecule type" value="Genomic_DNA"/>
</dbReference>
<dbReference type="Proteomes" id="UP001199916">
    <property type="component" value="Unassembled WGS sequence"/>
</dbReference>
<feature type="domain" description="ISXO2-like transposase" evidence="2">
    <location>
        <begin position="221"/>
        <end position="260"/>
    </location>
</feature>
<evidence type="ECO:0000259" key="1">
    <source>
        <dbReference type="Pfam" id="PF12760"/>
    </source>
</evidence>
<accession>A0ABS8YK02</accession>
<reference evidence="3 4" key="1">
    <citation type="submission" date="2021-11" db="EMBL/GenBank/DDBJ databases">
        <title>Draft genome sequence of Paenibacillus profundus YoMME, a new Gram-positive bacteria with exoelectrogenic properties.</title>
        <authorList>
            <person name="Hubenova Y."/>
            <person name="Hubenova E."/>
            <person name="Manasiev Y."/>
            <person name="Peykov S."/>
            <person name="Mitov M."/>
        </authorList>
    </citation>
    <scope>NUCLEOTIDE SEQUENCE [LARGE SCALE GENOMIC DNA]</scope>
    <source>
        <strain evidence="3 4">YoMME</strain>
    </source>
</reference>
<dbReference type="InterPro" id="IPR024442">
    <property type="entry name" value="Transposase_Zn_ribbon"/>
</dbReference>
<evidence type="ECO:0000313" key="3">
    <source>
        <dbReference type="EMBL" id="MCE5170572.1"/>
    </source>
</evidence>
<keyword evidence="4" id="KW-1185">Reference proteome</keyword>